<dbReference type="Gene3D" id="3.40.1000.10">
    <property type="entry name" value="Mog1/PsbP, alpha/beta/alpha sandwich"/>
    <property type="match status" value="1"/>
</dbReference>
<protein>
    <recommendedName>
        <fullName evidence="3">PsbP C-terminal domain-containing protein</fullName>
    </recommendedName>
</protein>
<evidence type="ECO:0008006" key="3">
    <source>
        <dbReference type="Google" id="ProtNLM"/>
    </source>
</evidence>
<evidence type="ECO:0000313" key="2">
    <source>
        <dbReference type="Proteomes" id="UP001501367"/>
    </source>
</evidence>
<keyword evidence="2" id="KW-1185">Reference proteome</keyword>
<organism evidence="1 2">
    <name type="scientific">Flavobacterium ginsengisoli</name>
    <dbReference type="NCBI Taxonomy" id="871694"/>
    <lineage>
        <taxon>Bacteria</taxon>
        <taxon>Pseudomonadati</taxon>
        <taxon>Bacteroidota</taxon>
        <taxon>Flavobacteriia</taxon>
        <taxon>Flavobacteriales</taxon>
        <taxon>Flavobacteriaceae</taxon>
        <taxon>Flavobacterium</taxon>
    </lineage>
</organism>
<dbReference type="Proteomes" id="UP001501367">
    <property type="component" value="Unassembled WGS sequence"/>
</dbReference>
<dbReference type="Pfam" id="PF18933">
    <property type="entry name" value="PsbP_2"/>
    <property type="match status" value="1"/>
</dbReference>
<reference evidence="2" key="1">
    <citation type="journal article" date="2019" name="Int. J. Syst. Evol. Microbiol.">
        <title>The Global Catalogue of Microorganisms (GCM) 10K type strain sequencing project: providing services to taxonomists for standard genome sequencing and annotation.</title>
        <authorList>
            <consortium name="The Broad Institute Genomics Platform"/>
            <consortium name="The Broad Institute Genome Sequencing Center for Infectious Disease"/>
            <person name="Wu L."/>
            <person name="Ma J."/>
        </authorList>
    </citation>
    <scope>NUCLEOTIDE SEQUENCE [LARGE SCALE GENOMIC DNA]</scope>
    <source>
        <strain evidence="2">JCM 17336</strain>
    </source>
</reference>
<dbReference type="EMBL" id="BAABDT010000002">
    <property type="protein sequence ID" value="GAA3730564.1"/>
    <property type="molecule type" value="Genomic_DNA"/>
</dbReference>
<accession>A0ABP7F6B1</accession>
<sequence>MKLFLNFITILFVTFVFGQHKSEDASGKLYISEKKYSVLFPYNWHLQQSDSLQKKFMLLSEKSSANDNFIENVSLRISDLGYSGVKAKTVKKIIDKRFGVSSEIISNRKVVKNGLQGQEIVYKQLMSNGVFGTILQYFFIKDRDLYILTFCSKSEDYLSYMPVFQYMYENFDIR</sequence>
<gene>
    <name evidence="1" type="ORF">GCM10022422_10910</name>
</gene>
<comment type="caution">
    <text evidence="1">The sequence shown here is derived from an EMBL/GenBank/DDBJ whole genome shotgun (WGS) entry which is preliminary data.</text>
</comment>
<dbReference type="RefSeq" id="WP_198856142.1">
    <property type="nucleotide sequence ID" value="NZ_BAABDT010000002.1"/>
</dbReference>
<proteinExistence type="predicted"/>
<evidence type="ECO:0000313" key="1">
    <source>
        <dbReference type="EMBL" id="GAA3730564.1"/>
    </source>
</evidence>
<name>A0ABP7F6B1_9FLAO</name>